<dbReference type="SUPFAM" id="SSF54637">
    <property type="entry name" value="Thioesterase/thiol ester dehydrase-isomerase"/>
    <property type="match status" value="2"/>
</dbReference>
<sequence>METLRAGRSVTQVRARLIQDGRPCVEALVALGRLQESDSWWSGMAPPELPDEQDCFLTPSLVPGGHFEVPLMEVVEQRLHPANLGFALGDPSRQGLIAGWQRLGDGADWDPLSLLVALDPVPPITYDLGLSGWAPTIQFTAYLRRLPAPGPVRVSMRALDVSGDRMDETAYAWDSKGRLVAQATQLAAVRTPEVA</sequence>
<reference evidence="3" key="1">
    <citation type="journal article" date="2019" name="Int. J. Syst. Evol. Microbiol.">
        <title>The Global Catalogue of Microorganisms (GCM) 10K type strain sequencing project: providing services to taxonomists for standard genome sequencing and annotation.</title>
        <authorList>
            <consortium name="The Broad Institute Genomics Platform"/>
            <consortium name="The Broad Institute Genome Sequencing Center for Infectious Disease"/>
            <person name="Wu L."/>
            <person name="Ma J."/>
        </authorList>
    </citation>
    <scope>NUCLEOTIDE SEQUENCE [LARGE SCALE GENOMIC DNA]</scope>
    <source>
        <strain evidence="3">JCM 16908</strain>
    </source>
</reference>
<dbReference type="InterPro" id="IPR042171">
    <property type="entry name" value="Acyl-CoA_hotdog"/>
</dbReference>
<dbReference type="Pfam" id="PF20789">
    <property type="entry name" value="4HBT_3C"/>
    <property type="match status" value="1"/>
</dbReference>
<comment type="caution">
    <text evidence="2">The sequence shown here is derived from an EMBL/GenBank/DDBJ whole genome shotgun (WGS) entry which is preliminary data.</text>
</comment>
<name>A0ABP7IQ14_9ACTN</name>
<dbReference type="Gene3D" id="2.40.160.210">
    <property type="entry name" value="Acyl-CoA thioesterase, double hotdog domain"/>
    <property type="match status" value="1"/>
</dbReference>
<organism evidence="2 3">
    <name type="scientific">Sphaerisporangium flaviroseum</name>
    <dbReference type="NCBI Taxonomy" id="509199"/>
    <lineage>
        <taxon>Bacteria</taxon>
        <taxon>Bacillati</taxon>
        <taxon>Actinomycetota</taxon>
        <taxon>Actinomycetes</taxon>
        <taxon>Streptosporangiales</taxon>
        <taxon>Streptosporangiaceae</taxon>
        <taxon>Sphaerisporangium</taxon>
    </lineage>
</organism>
<dbReference type="InterPro" id="IPR052389">
    <property type="entry name" value="Sec_Metab_Biosynth-Assoc"/>
</dbReference>
<feature type="domain" description="Acyl-CoA thioesterase-like C-terminal" evidence="1">
    <location>
        <begin position="63"/>
        <end position="189"/>
    </location>
</feature>
<dbReference type="InterPro" id="IPR049450">
    <property type="entry name" value="ACOT8-like_C"/>
</dbReference>
<gene>
    <name evidence="2" type="ORF">GCM10022226_50580</name>
</gene>
<dbReference type="EMBL" id="BAAAZR010000019">
    <property type="protein sequence ID" value="GAA3823886.1"/>
    <property type="molecule type" value="Genomic_DNA"/>
</dbReference>
<dbReference type="Proteomes" id="UP001500888">
    <property type="component" value="Unassembled WGS sequence"/>
</dbReference>
<dbReference type="PANTHER" id="PTHR38110">
    <property type="entry name" value="CHROMOSOME 23, WHOLE GENOME SHOTGUN SEQUENCE"/>
    <property type="match status" value="1"/>
</dbReference>
<evidence type="ECO:0000259" key="1">
    <source>
        <dbReference type="Pfam" id="PF20789"/>
    </source>
</evidence>
<protein>
    <recommendedName>
        <fullName evidence="1">Acyl-CoA thioesterase-like C-terminal domain-containing protein</fullName>
    </recommendedName>
</protein>
<proteinExistence type="predicted"/>
<dbReference type="RefSeq" id="WP_344945012.1">
    <property type="nucleotide sequence ID" value="NZ_BAAAZR010000019.1"/>
</dbReference>
<evidence type="ECO:0000313" key="2">
    <source>
        <dbReference type="EMBL" id="GAA3823886.1"/>
    </source>
</evidence>
<evidence type="ECO:0000313" key="3">
    <source>
        <dbReference type="Proteomes" id="UP001500888"/>
    </source>
</evidence>
<dbReference type="PANTHER" id="PTHR38110:SF1">
    <property type="entry name" value="THIOESTERASE DOMAIN-CONTAINING PROTEIN"/>
    <property type="match status" value="1"/>
</dbReference>
<keyword evidence="3" id="KW-1185">Reference proteome</keyword>
<dbReference type="InterPro" id="IPR029069">
    <property type="entry name" value="HotDog_dom_sf"/>
</dbReference>
<accession>A0ABP7IQ14</accession>